<dbReference type="Gene3D" id="3.40.190.10">
    <property type="entry name" value="Periplasmic binding protein-like II"/>
    <property type="match status" value="1"/>
</dbReference>
<comment type="caution">
    <text evidence="9">The sequence shown here is derived from an EMBL/GenBank/DDBJ whole genome shotgun (WGS) entry which is preliminary data.</text>
</comment>
<dbReference type="PANTHER" id="PTHR43649:SF31">
    <property type="entry name" value="SN-GLYCEROL-3-PHOSPHATE-BINDING PERIPLASMIC PROTEIN UGPB"/>
    <property type="match status" value="1"/>
</dbReference>
<organism evidence="9 10">
    <name type="scientific">Celeribacter arenosi</name>
    <dbReference type="NCBI Taxonomy" id="792649"/>
    <lineage>
        <taxon>Bacteria</taxon>
        <taxon>Pseudomonadati</taxon>
        <taxon>Pseudomonadota</taxon>
        <taxon>Alphaproteobacteria</taxon>
        <taxon>Rhodobacterales</taxon>
        <taxon>Roseobacteraceae</taxon>
        <taxon>Celeribacter</taxon>
    </lineage>
</organism>
<evidence type="ECO:0000256" key="5">
    <source>
        <dbReference type="ARBA" id="ARBA00022448"/>
    </source>
</evidence>
<protein>
    <recommendedName>
        <fullName evidence="4">sn-glycerol-3-phosphate-binding periplasmic protein UgpB</fullName>
    </recommendedName>
</protein>
<reference evidence="10" key="1">
    <citation type="journal article" date="2019" name="Int. J. Syst. Evol. Microbiol.">
        <title>The Global Catalogue of Microorganisms (GCM) 10K type strain sequencing project: providing services to taxonomists for standard genome sequencing and annotation.</title>
        <authorList>
            <consortium name="The Broad Institute Genomics Platform"/>
            <consortium name="The Broad Institute Genome Sequencing Center for Infectious Disease"/>
            <person name="Wu L."/>
            <person name="Ma J."/>
        </authorList>
    </citation>
    <scope>NUCLEOTIDE SEQUENCE [LARGE SCALE GENOMIC DNA]</scope>
    <source>
        <strain evidence="10">JCM 17190</strain>
    </source>
</reference>
<proteinExistence type="inferred from homology"/>
<evidence type="ECO:0000256" key="3">
    <source>
        <dbReference type="ARBA" id="ARBA00011557"/>
    </source>
</evidence>
<dbReference type="InterPro" id="IPR006059">
    <property type="entry name" value="SBP"/>
</dbReference>
<evidence type="ECO:0000256" key="4">
    <source>
        <dbReference type="ARBA" id="ARBA00017470"/>
    </source>
</evidence>
<dbReference type="RefSeq" id="WP_344845761.1">
    <property type="nucleotide sequence ID" value="NZ_BAABDF010000006.1"/>
</dbReference>
<dbReference type="SUPFAM" id="SSF53850">
    <property type="entry name" value="Periplasmic binding protein-like II"/>
    <property type="match status" value="1"/>
</dbReference>
<name>A0ABP7K601_9RHOB</name>
<evidence type="ECO:0000313" key="10">
    <source>
        <dbReference type="Proteomes" id="UP001399917"/>
    </source>
</evidence>
<keyword evidence="6 8" id="KW-0732">Signal</keyword>
<sequence length="421" mass="44935">MKLNLTTALAGVTLALAAGSATAQEIRFMCSGDGVECEVAMRIFERYEAANPGVDVILDKVPYQGLLDTLPIQLAGDTGPDLAFVTDLGGLNPYYLDLAPYVDRKYWEDSYGGTLDWYRVGDDDDGIYGLHTGLTITGAYINRTLFDQAGVAVPSPDADWDTWAAVSREVAEKTGTPFPMAMDRSGHRIAGPAIAYGAKIFDEDGEPILVDEGFKGFVEKFVEWNNDGTMAKDVWGGKGGTAYQDGSKEFINGDLVYYFAGSWQVANFEQQIGDLFDWEVVGSPCGAGGCTGMPGGAGIVGFEQTDHPEIVAELIDLLASEESYAEYSASARTIPTHAAVAAKGVNYEGATPLAAAALNGWAAQVSKLEPIAFAYQGNPNNRAMFNITVQRVTQAVVGELSVDEAMDRMSEDLAAALAESN</sequence>
<keyword evidence="10" id="KW-1185">Reference proteome</keyword>
<feature type="signal peptide" evidence="8">
    <location>
        <begin position="1"/>
        <end position="23"/>
    </location>
</feature>
<gene>
    <name evidence="9" type="ORF">GCM10022404_14660</name>
</gene>
<evidence type="ECO:0000256" key="6">
    <source>
        <dbReference type="ARBA" id="ARBA00022729"/>
    </source>
</evidence>
<evidence type="ECO:0000256" key="8">
    <source>
        <dbReference type="SAM" id="SignalP"/>
    </source>
</evidence>
<feature type="chain" id="PRO_5045038448" description="sn-glycerol-3-phosphate-binding periplasmic protein UgpB" evidence="8">
    <location>
        <begin position="24"/>
        <end position="421"/>
    </location>
</feature>
<dbReference type="PANTHER" id="PTHR43649">
    <property type="entry name" value="ARABINOSE-BINDING PROTEIN-RELATED"/>
    <property type="match status" value="1"/>
</dbReference>
<evidence type="ECO:0000256" key="1">
    <source>
        <dbReference type="ARBA" id="ARBA00004418"/>
    </source>
</evidence>
<dbReference type="InterPro" id="IPR050490">
    <property type="entry name" value="Bact_solute-bd_prot1"/>
</dbReference>
<dbReference type="Pfam" id="PF13416">
    <property type="entry name" value="SBP_bac_8"/>
    <property type="match status" value="1"/>
</dbReference>
<dbReference type="EMBL" id="BAABDF010000006">
    <property type="protein sequence ID" value="GAA3865402.1"/>
    <property type="molecule type" value="Genomic_DNA"/>
</dbReference>
<comment type="similarity">
    <text evidence="2">Belongs to the bacterial solute-binding protein 1 family.</text>
</comment>
<evidence type="ECO:0000256" key="7">
    <source>
        <dbReference type="ARBA" id="ARBA00034473"/>
    </source>
</evidence>
<evidence type="ECO:0000313" key="9">
    <source>
        <dbReference type="EMBL" id="GAA3865402.1"/>
    </source>
</evidence>
<accession>A0ABP7K601</accession>
<comment type="subcellular location">
    <subcellularLocation>
        <location evidence="1">Periplasm</location>
    </subcellularLocation>
</comment>
<dbReference type="Proteomes" id="UP001399917">
    <property type="component" value="Unassembled WGS sequence"/>
</dbReference>
<evidence type="ECO:0000256" key="2">
    <source>
        <dbReference type="ARBA" id="ARBA00008520"/>
    </source>
</evidence>
<comment type="function">
    <text evidence="7">Part of the ABC transporter complex UgpBAEC involved in sn-glycerol-3-phosphate (G3P) import. Binds G3P.</text>
</comment>
<comment type="subunit">
    <text evidence="3">The complex is composed of two ATP-binding proteins (UgpC), two transmembrane proteins (UgpA and UgpE) and a solute-binding protein (UgpB).</text>
</comment>
<keyword evidence="5" id="KW-0813">Transport</keyword>